<protein>
    <recommendedName>
        <fullName evidence="3">DNA replication protein DnaC</fullName>
    </recommendedName>
</protein>
<dbReference type="AlphaFoldDB" id="A0A1M5MJH2"/>
<evidence type="ECO:0000313" key="1">
    <source>
        <dbReference type="EMBL" id="SHG77387.1"/>
    </source>
</evidence>
<dbReference type="SUPFAM" id="SSF52540">
    <property type="entry name" value="P-loop containing nucleoside triphosphate hydrolases"/>
    <property type="match status" value="1"/>
</dbReference>
<keyword evidence="2" id="KW-1185">Reference proteome</keyword>
<reference evidence="2" key="1">
    <citation type="submission" date="2016-11" db="EMBL/GenBank/DDBJ databases">
        <authorList>
            <person name="Varghese N."/>
            <person name="Submissions S."/>
        </authorList>
    </citation>
    <scope>NUCLEOTIDE SEQUENCE [LARGE SCALE GENOMIC DNA]</scope>
    <source>
        <strain evidence="2">DSM 24579</strain>
    </source>
</reference>
<gene>
    <name evidence="1" type="ORF">SAMN05444483_1324</name>
</gene>
<proteinExistence type="predicted"/>
<organism evidence="1 2">
    <name type="scientific">Salegentibacter echinorum</name>
    <dbReference type="NCBI Taxonomy" id="1073325"/>
    <lineage>
        <taxon>Bacteria</taxon>
        <taxon>Pseudomonadati</taxon>
        <taxon>Bacteroidota</taxon>
        <taxon>Flavobacteriia</taxon>
        <taxon>Flavobacteriales</taxon>
        <taxon>Flavobacteriaceae</taxon>
        <taxon>Salegentibacter</taxon>
    </lineage>
</organism>
<name>A0A1M5MJH2_SALEC</name>
<dbReference type="RefSeq" id="WP_072882041.1">
    <property type="nucleotide sequence ID" value="NZ_FQVT01000032.1"/>
</dbReference>
<dbReference type="OrthoDB" id="835620at2"/>
<sequence>MISAVKGIKAIHAPPPVVGPDKPVPLVSKKLFWHLFQKQVARQKITFNIEKHNEKIVYCIFRYFLLMDDFNADGMIKNKASLNKGLLVYGDYGVGKSTLFDLIHEVGKEIIKKFQIAQLWFPRISAISLVSQYHWAQRDPSSSFVLQDNFRGKLYIDDLGKEQKAFNREELIEKVLFERHRRKLKTFVTTNDPPSAIAQRYGAHIGDRLPEMFNIIKWEGESWRK</sequence>
<dbReference type="Proteomes" id="UP000183945">
    <property type="component" value="Unassembled WGS sequence"/>
</dbReference>
<evidence type="ECO:0000313" key="2">
    <source>
        <dbReference type="Proteomes" id="UP000183945"/>
    </source>
</evidence>
<dbReference type="STRING" id="1073325.SAMN05444483_1324"/>
<dbReference type="Gene3D" id="3.40.50.300">
    <property type="entry name" value="P-loop containing nucleotide triphosphate hydrolases"/>
    <property type="match status" value="1"/>
</dbReference>
<dbReference type="EMBL" id="FQVT01000032">
    <property type="protein sequence ID" value="SHG77387.1"/>
    <property type="molecule type" value="Genomic_DNA"/>
</dbReference>
<dbReference type="InterPro" id="IPR027417">
    <property type="entry name" value="P-loop_NTPase"/>
</dbReference>
<evidence type="ECO:0008006" key="3">
    <source>
        <dbReference type="Google" id="ProtNLM"/>
    </source>
</evidence>
<accession>A0A1M5MJH2</accession>